<evidence type="ECO:0000313" key="3">
    <source>
        <dbReference type="Proteomes" id="UP000037510"/>
    </source>
</evidence>
<feature type="compositionally biased region" description="Low complexity" evidence="1">
    <location>
        <begin position="234"/>
        <end position="243"/>
    </location>
</feature>
<proteinExistence type="predicted"/>
<gene>
    <name evidence="2" type="ORF">OBRU01_13545</name>
</gene>
<feature type="compositionally biased region" description="Gly residues" evidence="1">
    <location>
        <begin position="219"/>
        <end position="228"/>
    </location>
</feature>
<accession>A0A0L7KWW7</accession>
<feature type="region of interest" description="Disordered" evidence="1">
    <location>
        <begin position="145"/>
        <end position="171"/>
    </location>
</feature>
<protein>
    <submittedName>
        <fullName evidence="2">Uncharacterized protein</fullName>
    </submittedName>
</protein>
<evidence type="ECO:0000256" key="1">
    <source>
        <dbReference type="SAM" id="MobiDB-lite"/>
    </source>
</evidence>
<dbReference type="AlphaFoldDB" id="A0A0L7KWW7"/>
<reference evidence="2 3" key="1">
    <citation type="journal article" date="2015" name="Genome Biol. Evol.">
        <title>The genome of winter moth (Operophtera brumata) provides a genomic perspective on sexual dimorphism and phenology.</title>
        <authorList>
            <person name="Derks M.F."/>
            <person name="Smit S."/>
            <person name="Salis L."/>
            <person name="Schijlen E."/>
            <person name="Bossers A."/>
            <person name="Mateman C."/>
            <person name="Pijl A.S."/>
            <person name="de Ridder D."/>
            <person name="Groenen M.A."/>
            <person name="Visser M.E."/>
            <person name="Megens H.J."/>
        </authorList>
    </citation>
    <scope>NUCLEOTIDE SEQUENCE [LARGE SCALE GENOMIC DNA]</scope>
    <source>
        <strain evidence="2">WM2013NL</strain>
        <tissue evidence="2">Head and thorax</tissue>
    </source>
</reference>
<evidence type="ECO:0000313" key="2">
    <source>
        <dbReference type="EMBL" id="KOB67549.1"/>
    </source>
</evidence>
<organism evidence="2 3">
    <name type="scientific">Operophtera brumata</name>
    <name type="common">Winter moth</name>
    <name type="synonym">Phalaena brumata</name>
    <dbReference type="NCBI Taxonomy" id="104452"/>
    <lineage>
        <taxon>Eukaryota</taxon>
        <taxon>Metazoa</taxon>
        <taxon>Ecdysozoa</taxon>
        <taxon>Arthropoda</taxon>
        <taxon>Hexapoda</taxon>
        <taxon>Insecta</taxon>
        <taxon>Pterygota</taxon>
        <taxon>Neoptera</taxon>
        <taxon>Endopterygota</taxon>
        <taxon>Lepidoptera</taxon>
        <taxon>Glossata</taxon>
        <taxon>Ditrysia</taxon>
        <taxon>Geometroidea</taxon>
        <taxon>Geometridae</taxon>
        <taxon>Larentiinae</taxon>
        <taxon>Operophtera</taxon>
    </lineage>
</organism>
<name>A0A0L7KWW7_OPEBR</name>
<keyword evidence="3" id="KW-1185">Reference proteome</keyword>
<dbReference type="EMBL" id="JTDY01004961">
    <property type="protein sequence ID" value="KOB67549.1"/>
    <property type="molecule type" value="Genomic_DNA"/>
</dbReference>
<dbReference type="Proteomes" id="UP000037510">
    <property type="component" value="Unassembled WGS sequence"/>
</dbReference>
<feature type="region of interest" description="Disordered" evidence="1">
    <location>
        <begin position="216"/>
        <end position="243"/>
    </location>
</feature>
<feature type="compositionally biased region" description="Polar residues" evidence="1">
    <location>
        <begin position="145"/>
        <end position="155"/>
    </location>
</feature>
<comment type="caution">
    <text evidence="2">The sequence shown here is derived from an EMBL/GenBank/DDBJ whole genome shotgun (WGS) entry which is preliminary data.</text>
</comment>
<sequence>MKKSYDNITEILNCSKPVAKCKTVKNPCKICFKPVTQKTGLKCNGACQAWIHYSCLHYTPGRLKDIKAGIIKINCPCPDCVTLSPKEYRTDLPKSCPNTDCPVNKFPKCENKGCPSNSDSAVDDCDKQKKEKVVACQAPGNQIATQVSSGSTESGGSCAGGKPKPRIGGAPGVQPPTNAFDKHAGVIEKFIVNLGKTVDQLANEITQFMTTMNQAMAGQGSGAGGGGRCPVPRNQNQNQNRIN</sequence>